<evidence type="ECO:0000313" key="4">
    <source>
        <dbReference type="EMBL" id="CAG8981832.1"/>
    </source>
</evidence>
<dbReference type="AlphaFoldDB" id="A0A9N9M0L0"/>
<gene>
    <name evidence="4" type="ORF">HYALB_00013905</name>
</gene>
<proteinExistence type="predicted"/>
<dbReference type="OrthoDB" id="5430812at2759"/>
<dbReference type="EMBL" id="CAJVRM010000523">
    <property type="protein sequence ID" value="CAG8981832.1"/>
    <property type="molecule type" value="Genomic_DNA"/>
</dbReference>
<keyword evidence="3" id="KW-0812">Transmembrane</keyword>
<keyword evidence="5" id="KW-1185">Reference proteome</keyword>
<dbReference type="InterPro" id="IPR045861">
    <property type="entry name" value="CorA_cytoplasmic_dom"/>
</dbReference>
<evidence type="ECO:0000256" key="2">
    <source>
        <dbReference type="SAM" id="MobiDB-lite"/>
    </source>
</evidence>
<dbReference type="Gene3D" id="1.20.58.340">
    <property type="entry name" value="Magnesium transport protein CorA, transmembrane region"/>
    <property type="match status" value="1"/>
</dbReference>
<dbReference type="PANTHER" id="PTHR46494">
    <property type="entry name" value="CORA FAMILY METAL ION TRANSPORTER (EUROFUNG)"/>
    <property type="match status" value="1"/>
</dbReference>
<dbReference type="SUPFAM" id="SSF143865">
    <property type="entry name" value="CorA soluble domain-like"/>
    <property type="match status" value="1"/>
</dbReference>
<evidence type="ECO:0000313" key="5">
    <source>
        <dbReference type="Proteomes" id="UP000701801"/>
    </source>
</evidence>
<dbReference type="GO" id="GO:0015095">
    <property type="term" value="F:magnesium ion transmembrane transporter activity"/>
    <property type="evidence" value="ECO:0007669"/>
    <property type="project" value="TreeGrafter"/>
</dbReference>
<dbReference type="PANTHER" id="PTHR46494:SF1">
    <property type="entry name" value="CORA FAMILY METAL ION TRANSPORTER (EUROFUNG)"/>
    <property type="match status" value="1"/>
</dbReference>
<feature type="region of interest" description="Disordered" evidence="2">
    <location>
        <begin position="98"/>
        <end position="133"/>
    </location>
</feature>
<reference evidence="4" key="1">
    <citation type="submission" date="2021-07" db="EMBL/GenBank/DDBJ databases">
        <authorList>
            <person name="Durling M."/>
        </authorList>
    </citation>
    <scope>NUCLEOTIDE SEQUENCE</scope>
</reference>
<dbReference type="GO" id="GO:0050897">
    <property type="term" value="F:cobalt ion binding"/>
    <property type="evidence" value="ECO:0007669"/>
    <property type="project" value="TreeGrafter"/>
</dbReference>
<feature type="transmembrane region" description="Helical" evidence="3">
    <location>
        <begin position="452"/>
        <end position="474"/>
    </location>
</feature>
<keyword evidence="3" id="KW-0472">Membrane</keyword>
<evidence type="ECO:0008006" key="6">
    <source>
        <dbReference type="Google" id="ProtNLM"/>
    </source>
</evidence>
<feature type="transmembrane region" description="Helical" evidence="3">
    <location>
        <begin position="486"/>
        <end position="504"/>
    </location>
</feature>
<organism evidence="4 5">
    <name type="scientific">Hymenoscyphus albidus</name>
    <dbReference type="NCBI Taxonomy" id="595503"/>
    <lineage>
        <taxon>Eukaryota</taxon>
        <taxon>Fungi</taxon>
        <taxon>Dikarya</taxon>
        <taxon>Ascomycota</taxon>
        <taxon>Pezizomycotina</taxon>
        <taxon>Leotiomycetes</taxon>
        <taxon>Helotiales</taxon>
        <taxon>Helotiaceae</taxon>
        <taxon>Hymenoscyphus</taxon>
    </lineage>
</organism>
<dbReference type="GO" id="GO:0015087">
    <property type="term" value="F:cobalt ion transmembrane transporter activity"/>
    <property type="evidence" value="ECO:0007669"/>
    <property type="project" value="TreeGrafter"/>
</dbReference>
<dbReference type="Proteomes" id="UP000701801">
    <property type="component" value="Unassembled WGS sequence"/>
</dbReference>
<evidence type="ECO:0000256" key="1">
    <source>
        <dbReference type="ARBA" id="ARBA00004651"/>
    </source>
</evidence>
<feature type="compositionally biased region" description="Basic and acidic residues" evidence="2">
    <location>
        <begin position="119"/>
        <end position="133"/>
    </location>
</feature>
<accession>A0A9N9M0L0</accession>
<dbReference type="GO" id="GO:0005886">
    <property type="term" value="C:plasma membrane"/>
    <property type="evidence" value="ECO:0007669"/>
    <property type="project" value="UniProtKB-SubCell"/>
</dbReference>
<name>A0A9N9M0L0_9HELO</name>
<sequence>MENGRFENYDDPDIYAEGQKKVLDIASQNFVIEFGREEAQIAFNLEEDDFNRLLTDTRPQQRPIRWINIWGPHKQEAAITRIAKHYGFSSRLHAVIRDTPMPRKPKHSEPKSYHFSYHGHKDDDLEKGEITSEQEKVKERKSFSMQSAAGHYHIVNKMTNYHAIDFGEKFICVGANWMHEQMPEDKKINLGTDISGKHEEEEEEHRRLYSWLVVCNDSTVISFHEHVDDIKNLESARSNLKNVFCQLSLIGMREKSETPIAMISLRNELSQNGFQDWGSEGASNLFYYLFDDWQTVYQTVERFQDKLEALGKRIFDSSSRKSVKPIQKEIVPQLHKIGYKIRQMQHVYEGYKNLIQRVLQPAKQPGTNGSRTPSSPTSETMQFAPLNGRQGPPLAPSAISRFERLGDRLQLLILSETKELLLEKDALANTYFSINAQKDSEATARLTRAAGLLAKLSVLFLPVSLMTSYFSIQIKDLEGVYSVTDYWYSFAVIMSISFLLLFFLNRALMWVTESFDGVVKRGGRMLLERGWGSGGKGKGKDV</sequence>
<protein>
    <recommendedName>
        <fullName evidence="6">Adp-ribosylation factor protein</fullName>
    </recommendedName>
</protein>
<comment type="subcellular location">
    <subcellularLocation>
        <location evidence="1">Cell membrane</location>
        <topology evidence="1">Multi-pass membrane protein</topology>
    </subcellularLocation>
</comment>
<keyword evidence="3" id="KW-1133">Transmembrane helix</keyword>
<evidence type="ECO:0000256" key="3">
    <source>
        <dbReference type="SAM" id="Phobius"/>
    </source>
</evidence>
<comment type="caution">
    <text evidence="4">The sequence shown here is derived from an EMBL/GenBank/DDBJ whole genome shotgun (WGS) entry which is preliminary data.</text>
</comment>
<dbReference type="GO" id="GO:0000287">
    <property type="term" value="F:magnesium ion binding"/>
    <property type="evidence" value="ECO:0007669"/>
    <property type="project" value="TreeGrafter"/>
</dbReference>